<sequence>MGWILDDLTSDLKEQNLSHPLRQNNSRNQPFPDNRSLIKGPDYSRITRSPSYALQTRIGDLRSIQTKVCQYLLWHMLTFLRKIETSLSDVFALNFRADSAEFTSVGVYFGRGLLILSFSSFCEAQHDLA</sequence>
<evidence type="ECO:0000313" key="3">
    <source>
        <dbReference type="Proteomes" id="UP000785679"/>
    </source>
</evidence>
<evidence type="ECO:0000313" key="2">
    <source>
        <dbReference type="EMBL" id="TNV81966.1"/>
    </source>
</evidence>
<name>A0A8J8T574_HALGN</name>
<protein>
    <submittedName>
        <fullName evidence="2">Uncharacterized protein</fullName>
    </submittedName>
</protein>
<feature type="compositionally biased region" description="Polar residues" evidence="1">
    <location>
        <begin position="17"/>
        <end position="31"/>
    </location>
</feature>
<proteinExistence type="predicted"/>
<evidence type="ECO:0000256" key="1">
    <source>
        <dbReference type="SAM" id="MobiDB-lite"/>
    </source>
</evidence>
<keyword evidence="3" id="KW-1185">Reference proteome</keyword>
<reference evidence="2" key="1">
    <citation type="submission" date="2019-06" db="EMBL/GenBank/DDBJ databases">
        <authorList>
            <person name="Zheng W."/>
        </authorList>
    </citation>
    <scope>NUCLEOTIDE SEQUENCE</scope>
    <source>
        <strain evidence="2">QDHG01</strain>
    </source>
</reference>
<feature type="region of interest" description="Disordered" evidence="1">
    <location>
        <begin position="17"/>
        <end position="44"/>
    </location>
</feature>
<gene>
    <name evidence="2" type="ORF">FGO68_gene11845</name>
</gene>
<dbReference type="AlphaFoldDB" id="A0A8J8T574"/>
<organism evidence="2 3">
    <name type="scientific">Halteria grandinella</name>
    <dbReference type="NCBI Taxonomy" id="5974"/>
    <lineage>
        <taxon>Eukaryota</taxon>
        <taxon>Sar</taxon>
        <taxon>Alveolata</taxon>
        <taxon>Ciliophora</taxon>
        <taxon>Intramacronucleata</taxon>
        <taxon>Spirotrichea</taxon>
        <taxon>Stichotrichia</taxon>
        <taxon>Sporadotrichida</taxon>
        <taxon>Halteriidae</taxon>
        <taxon>Halteria</taxon>
    </lineage>
</organism>
<accession>A0A8J8T574</accession>
<comment type="caution">
    <text evidence="2">The sequence shown here is derived from an EMBL/GenBank/DDBJ whole genome shotgun (WGS) entry which is preliminary data.</text>
</comment>
<dbReference type="Proteomes" id="UP000785679">
    <property type="component" value="Unassembled WGS sequence"/>
</dbReference>
<dbReference type="EMBL" id="RRYP01005519">
    <property type="protein sequence ID" value="TNV81966.1"/>
    <property type="molecule type" value="Genomic_DNA"/>
</dbReference>